<dbReference type="Gene3D" id="2.130.10.10">
    <property type="entry name" value="YVTN repeat-like/Quinoprotein amine dehydrogenase"/>
    <property type="match status" value="2"/>
</dbReference>
<evidence type="ECO:0000313" key="6">
    <source>
        <dbReference type="EMBL" id="SEQ15583.1"/>
    </source>
</evidence>
<evidence type="ECO:0000256" key="1">
    <source>
        <dbReference type="ARBA" id="ARBA00000085"/>
    </source>
</evidence>
<feature type="transmembrane region" description="Helical" evidence="4">
    <location>
        <begin position="711"/>
        <end position="731"/>
    </location>
</feature>
<dbReference type="InterPro" id="IPR003661">
    <property type="entry name" value="HisK_dim/P_dom"/>
</dbReference>
<name>A0A1H9DS98_9FLAO</name>
<dbReference type="Pfam" id="PF02518">
    <property type="entry name" value="HATPase_c"/>
    <property type="match status" value="1"/>
</dbReference>
<evidence type="ECO:0000313" key="7">
    <source>
        <dbReference type="Proteomes" id="UP000198648"/>
    </source>
</evidence>
<evidence type="ECO:0000256" key="2">
    <source>
        <dbReference type="ARBA" id="ARBA00012438"/>
    </source>
</evidence>
<evidence type="ECO:0000259" key="5">
    <source>
        <dbReference type="PROSITE" id="PS50109"/>
    </source>
</evidence>
<dbReference type="InterPro" id="IPR013783">
    <property type="entry name" value="Ig-like_fold"/>
</dbReference>
<dbReference type="PANTHER" id="PTHR43547">
    <property type="entry name" value="TWO-COMPONENT HISTIDINE KINASE"/>
    <property type="match status" value="1"/>
</dbReference>
<dbReference type="SUPFAM" id="SSF63829">
    <property type="entry name" value="Calcium-dependent phosphotriesterase"/>
    <property type="match status" value="1"/>
</dbReference>
<protein>
    <recommendedName>
        <fullName evidence="2">histidine kinase</fullName>
        <ecNumber evidence="2">2.7.13.3</ecNumber>
    </recommendedName>
</protein>
<dbReference type="EMBL" id="FOEI01000008">
    <property type="protein sequence ID" value="SEQ15583.1"/>
    <property type="molecule type" value="Genomic_DNA"/>
</dbReference>
<dbReference type="InterPro" id="IPR005467">
    <property type="entry name" value="His_kinase_dom"/>
</dbReference>
<gene>
    <name evidence="6" type="ORF">SAMN05444005_1086</name>
</gene>
<organism evidence="6 7">
    <name type="scientific">Flavobacterium urocaniciphilum</name>
    <dbReference type="NCBI Taxonomy" id="1299341"/>
    <lineage>
        <taxon>Bacteria</taxon>
        <taxon>Pseudomonadati</taxon>
        <taxon>Bacteroidota</taxon>
        <taxon>Flavobacteriia</taxon>
        <taxon>Flavobacteriales</taxon>
        <taxon>Flavobacteriaceae</taxon>
        <taxon>Flavobacterium</taxon>
    </lineage>
</organism>
<comment type="catalytic activity">
    <reaction evidence="1">
        <text>ATP + protein L-histidine = ADP + protein N-phospho-L-histidine.</text>
        <dbReference type="EC" id="2.7.13.3"/>
    </reaction>
</comment>
<dbReference type="InterPro" id="IPR003594">
    <property type="entry name" value="HATPase_dom"/>
</dbReference>
<feature type="domain" description="Histidine kinase" evidence="5">
    <location>
        <begin position="781"/>
        <end position="998"/>
    </location>
</feature>
<proteinExistence type="predicted"/>
<dbReference type="Proteomes" id="UP000198648">
    <property type="component" value="Unassembled WGS sequence"/>
</dbReference>
<dbReference type="SUPFAM" id="SSF47384">
    <property type="entry name" value="Homodimeric domain of signal transducing histidine kinase"/>
    <property type="match status" value="1"/>
</dbReference>
<dbReference type="CDD" id="cd00082">
    <property type="entry name" value="HisKA"/>
    <property type="match status" value="1"/>
</dbReference>
<keyword evidence="7" id="KW-1185">Reference proteome</keyword>
<dbReference type="SMART" id="SM00387">
    <property type="entry name" value="HATPase_c"/>
    <property type="match status" value="1"/>
</dbReference>
<keyword evidence="4" id="KW-1133">Transmembrane helix</keyword>
<keyword evidence="6" id="KW-0418">Kinase</keyword>
<accession>A0A1H9DS98</accession>
<dbReference type="Gene3D" id="1.10.287.130">
    <property type="match status" value="1"/>
</dbReference>
<dbReference type="Pfam" id="PF07494">
    <property type="entry name" value="Reg_prop"/>
    <property type="match status" value="2"/>
</dbReference>
<dbReference type="Gene3D" id="3.30.565.10">
    <property type="entry name" value="Histidine kinase-like ATPase, C-terminal domain"/>
    <property type="match status" value="1"/>
</dbReference>
<dbReference type="RefSeq" id="WP_091469557.1">
    <property type="nucleotide sequence ID" value="NZ_FOEI01000008.1"/>
</dbReference>
<dbReference type="EC" id="2.7.13.3" evidence="2"/>
<dbReference type="GO" id="GO:0000155">
    <property type="term" value="F:phosphorelay sensor kinase activity"/>
    <property type="evidence" value="ECO:0007669"/>
    <property type="project" value="InterPro"/>
</dbReference>
<dbReference type="InterPro" id="IPR011110">
    <property type="entry name" value="Reg_prop"/>
</dbReference>
<evidence type="ECO:0000256" key="3">
    <source>
        <dbReference type="ARBA" id="ARBA00022553"/>
    </source>
</evidence>
<dbReference type="InterPro" id="IPR011123">
    <property type="entry name" value="Y_Y_Y"/>
</dbReference>
<dbReference type="PROSITE" id="PS50109">
    <property type="entry name" value="HIS_KIN"/>
    <property type="match status" value="1"/>
</dbReference>
<keyword evidence="6" id="KW-0808">Transferase</keyword>
<dbReference type="SUPFAM" id="SSF55874">
    <property type="entry name" value="ATPase domain of HSP90 chaperone/DNA topoisomerase II/histidine kinase"/>
    <property type="match status" value="1"/>
</dbReference>
<dbReference type="Pfam" id="PF07495">
    <property type="entry name" value="Y_Y_Y"/>
    <property type="match status" value="1"/>
</dbReference>
<keyword evidence="4" id="KW-0812">Transmembrane</keyword>
<dbReference type="OrthoDB" id="8676692at2"/>
<dbReference type="Pfam" id="PF00512">
    <property type="entry name" value="HisKA"/>
    <property type="match status" value="1"/>
</dbReference>
<sequence>MKLKIHLFFLLLFQYGFTQQNYFDEWYSSDSDHLPQNSVKSIAPDKYGFIWMTTENGLVRFDGKDFKVFNDKNINIKSNRFLYLKGSIEKDSLITYSEFYNDVVFINKRNATKSKSKFQLTDSEKYEKTRFYFNSNTKQNKNFLNCIINDNKRNYYKIEKERIVLFSKSNKEIKSIRNSYNSKKDYFLLNDELVILDEDGTYVFFNNSIKNNIVLPKNAKFIYNYLTQQYFICTDTEIFQLQKNKNNLTISLIHKLNSKRNYIISCLYYDSTNKKIFIGTQNVGLHILTISDFTVLVNPNTIENFYYATFPFSENEFITANGELYNTNNLIKELNLNQHNEQRAIAIDKNKNIWIKRNNELIRFNYNTNYKTSDKIYLKNFIATIYCDSKNTIWIGYRKIHNTEQFTVTTIDANQSKITPKDIKTINEPIQFFAEYKNKQMLMVGENVLLNYNQNSKSLHKYYYKDNDIRSIFICQKNEIWVCTYNNGFSLFQNGVFHKMPTDNSLFLNSTHCISEDKNGHFWISTNKGLIEVEAKSLLNYVKFKTPIYYHHYDKKNGFLMSEFNGGCQPCNTELENGYFIFPSLNGLVSFLPDNVTKITPSNDFFVNEVIADNKTILFNNSITLDRDFNRFKFKIDFPYFGNKNNINFEYKLEINGREKWISIGQDRNIVLTNIPPGTYKLYIRKLNGFDSKYQTKVVLINIPYLFYEKLWFKILLFALLFGIVIMIILFRSYYLKKKNIELEQIILNKTIDLQKTVENLKITQENLSNKIIQQKKLIGTISHDIKSPLKFLSITAKYLFKNSIENNNEGLQNNAKIINDSANELYRFVENLVDYSKIYLDQNNIEKLIAEDISIVINDKINLFKNLALANETKIEYQNHIKQNILINKKALAIIIHNLLDNSTKHTFKGTITLETKILKNKFYFTIEDTGIGFSEPLKKYYLALHENYNTEKLIIQKNGLGLYMVLELLKLINGDIKINSEENKGTKITIILDVDYE</sequence>
<dbReference type="InterPro" id="IPR036890">
    <property type="entry name" value="HATPase_C_sf"/>
</dbReference>
<dbReference type="PANTHER" id="PTHR43547:SF2">
    <property type="entry name" value="HYBRID SIGNAL TRANSDUCTION HISTIDINE KINASE C"/>
    <property type="match status" value="1"/>
</dbReference>
<keyword evidence="4" id="KW-0472">Membrane</keyword>
<dbReference type="AlphaFoldDB" id="A0A1H9DS98"/>
<evidence type="ECO:0000256" key="4">
    <source>
        <dbReference type="SAM" id="Phobius"/>
    </source>
</evidence>
<keyword evidence="3" id="KW-0597">Phosphoprotein</keyword>
<dbReference type="Gene3D" id="2.60.40.10">
    <property type="entry name" value="Immunoglobulins"/>
    <property type="match status" value="1"/>
</dbReference>
<dbReference type="InterPro" id="IPR036097">
    <property type="entry name" value="HisK_dim/P_sf"/>
</dbReference>
<dbReference type="InterPro" id="IPR015943">
    <property type="entry name" value="WD40/YVTN_repeat-like_dom_sf"/>
</dbReference>
<dbReference type="STRING" id="1299341.SAMN05444005_1086"/>
<reference evidence="6 7" key="1">
    <citation type="submission" date="2016-10" db="EMBL/GenBank/DDBJ databases">
        <authorList>
            <person name="de Groot N.N."/>
        </authorList>
    </citation>
    <scope>NUCLEOTIDE SEQUENCE [LARGE SCALE GENOMIC DNA]</scope>
    <source>
        <strain evidence="6 7">DSM 27078</strain>
    </source>
</reference>